<name>A0A7J5D1B6_9ACTN</name>
<dbReference type="AlphaFoldDB" id="A0A7J5D1B6"/>
<evidence type="ECO:0000313" key="3">
    <source>
        <dbReference type="Proteomes" id="UP000442990"/>
    </source>
</evidence>
<dbReference type="NCBIfam" id="NF033592">
    <property type="entry name" value="transpos_IS4_1"/>
    <property type="match status" value="1"/>
</dbReference>
<dbReference type="SUPFAM" id="SSF53098">
    <property type="entry name" value="Ribonuclease H-like"/>
    <property type="match status" value="1"/>
</dbReference>
<dbReference type="GO" id="GO:0004803">
    <property type="term" value="F:transposase activity"/>
    <property type="evidence" value="ECO:0007669"/>
    <property type="project" value="InterPro"/>
</dbReference>
<evidence type="ECO:0000313" key="2">
    <source>
        <dbReference type="EMBL" id="KAB1976634.1"/>
    </source>
</evidence>
<dbReference type="EMBL" id="WBKG01000079">
    <property type="protein sequence ID" value="KAB1976634.1"/>
    <property type="molecule type" value="Genomic_DNA"/>
</dbReference>
<dbReference type="InterPro" id="IPR047952">
    <property type="entry name" value="Transpos_IS4"/>
</dbReference>
<protein>
    <submittedName>
        <fullName evidence="2">IS4 family transposase</fullName>
    </submittedName>
</protein>
<feature type="domain" description="Transposase IS4-like" evidence="1">
    <location>
        <begin position="2"/>
        <end position="227"/>
    </location>
</feature>
<dbReference type="PANTHER" id="PTHR37529">
    <property type="entry name" value="TRANSPOSASE INSG FOR INSERTION SEQUENCE ELEMENT IS4-RELATED"/>
    <property type="match status" value="1"/>
</dbReference>
<accession>A0A7J5D1B6</accession>
<comment type="caution">
    <text evidence="2">The sequence shown here is derived from an EMBL/GenBank/DDBJ whole genome shotgun (WGS) entry which is preliminary data.</text>
</comment>
<dbReference type="InterPro" id="IPR012337">
    <property type="entry name" value="RNaseH-like_sf"/>
</dbReference>
<dbReference type="Proteomes" id="UP000442990">
    <property type="component" value="Unassembled WGS sequence"/>
</dbReference>
<sequence>MRVVAVDGTALSIPDEETVTWHFPKHCGPVLEFGYPLLRLVALVECGTRALIGAAFGPDTTGELGYARQLLDQLDASMVLLAGAYYDAFDFLHTVTGTGASFLMPSTRTRRPTMRHPLPDGSYLTTICAGKYQAVRGYGRLDVRIVEARMTVTLADGTRRTELWRLITSLLDVDRYPAHELIALYHHRWQAETCYFSLKSTILDGRVLRSRTVPGIEQEVYALLTVYQALIRIAGDVLTAQPGLSAERVSLTVLLNASADQIVAARGIAPTGPVSLIGVIGCAALADLLSLGRRWRLKARVCKRNSKYTFTAGKHLRKSQTCTLAFEMIKE</sequence>
<organism evidence="2 3">
    <name type="scientific">Streptomyces triticiradicis</name>
    <dbReference type="NCBI Taxonomy" id="2651189"/>
    <lineage>
        <taxon>Bacteria</taxon>
        <taxon>Bacillati</taxon>
        <taxon>Actinomycetota</taxon>
        <taxon>Actinomycetes</taxon>
        <taxon>Kitasatosporales</taxon>
        <taxon>Streptomycetaceae</taxon>
        <taxon>Streptomyces</taxon>
    </lineage>
</organism>
<evidence type="ECO:0000259" key="1">
    <source>
        <dbReference type="Pfam" id="PF01609"/>
    </source>
</evidence>
<dbReference type="InterPro" id="IPR002559">
    <property type="entry name" value="Transposase_11"/>
</dbReference>
<keyword evidence="3" id="KW-1185">Reference proteome</keyword>
<dbReference type="GO" id="GO:0006313">
    <property type="term" value="P:DNA transposition"/>
    <property type="evidence" value="ECO:0007669"/>
    <property type="project" value="InterPro"/>
</dbReference>
<dbReference type="PANTHER" id="PTHR37529:SF1">
    <property type="entry name" value="TRANSPOSASE INSG FOR INSERTION SEQUENCE ELEMENT IS4-RELATED"/>
    <property type="match status" value="1"/>
</dbReference>
<dbReference type="Pfam" id="PF01609">
    <property type="entry name" value="DDE_Tnp_1"/>
    <property type="match status" value="1"/>
</dbReference>
<gene>
    <name evidence="2" type="ORF">F8144_43765</name>
</gene>
<reference evidence="2 3" key="1">
    <citation type="submission" date="2019-09" db="EMBL/GenBank/DDBJ databases">
        <title>Isolation and identification of active actinomycetes.</title>
        <authorList>
            <person name="Yu Z."/>
            <person name="Han C."/>
            <person name="Yu B."/>
        </authorList>
    </citation>
    <scope>NUCLEOTIDE SEQUENCE [LARGE SCALE GENOMIC DNA]</scope>
    <source>
        <strain evidence="2 3">NEAU-H2</strain>
    </source>
</reference>
<proteinExistence type="predicted"/>
<dbReference type="GO" id="GO:0003677">
    <property type="term" value="F:DNA binding"/>
    <property type="evidence" value="ECO:0007669"/>
    <property type="project" value="InterPro"/>
</dbReference>